<accession>A0A9J5W577</accession>
<evidence type="ECO:0000313" key="1">
    <source>
        <dbReference type="EMBL" id="KAG5570725.1"/>
    </source>
</evidence>
<dbReference type="PANTHER" id="PTHR33054:SF12">
    <property type="entry name" value="ZINC KNUCKLE FAMILY PROTEIN"/>
    <property type="match status" value="1"/>
</dbReference>
<dbReference type="OrthoDB" id="1735266at2759"/>
<gene>
    <name evidence="1" type="ORF">H5410_060491</name>
</gene>
<name>A0A9J5W577_SOLCO</name>
<keyword evidence="2" id="KW-1185">Reference proteome</keyword>
<comment type="caution">
    <text evidence="1">The sequence shown here is derived from an EMBL/GenBank/DDBJ whole genome shotgun (WGS) entry which is preliminary data.</text>
</comment>
<dbReference type="AlphaFoldDB" id="A0A9J5W577"/>
<protein>
    <submittedName>
        <fullName evidence="1">Uncharacterized protein</fullName>
    </submittedName>
</protein>
<reference evidence="1 2" key="1">
    <citation type="submission" date="2020-09" db="EMBL/GenBank/DDBJ databases">
        <title>De no assembly of potato wild relative species, Solanum commersonii.</title>
        <authorList>
            <person name="Cho K."/>
        </authorList>
    </citation>
    <scope>NUCLEOTIDE SEQUENCE [LARGE SCALE GENOMIC DNA]</scope>
    <source>
        <strain evidence="1">LZ3.2</strain>
        <tissue evidence="1">Leaf</tissue>
    </source>
</reference>
<sequence>MNLEKNTVVINATSSGEGANNLGMALVANREDVAYTLVLAILEYFKGRFTNQFETVRTLLNGVRSRTLGEFKWYKDTYMSRVMELPKNSYEHWKAKCIDGLPLLFAERVRKMLRNECGEIPYKDYTYGRLIGVCTQEGINLCNGLKLSRQLKIDKLRERF</sequence>
<dbReference type="EMBL" id="JACXVP010000012">
    <property type="protein sequence ID" value="KAG5570725.1"/>
    <property type="molecule type" value="Genomic_DNA"/>
</dbReference>
<proteinExistence type="predicted"/>
<organism evidence="1 2">
    <name type="scientific">Solanum commersonii</name>
    <name type="common">Commerson's wild potato</name>
    <name type="synonym">Commerson's nightshade</name>
    <dbReference type="NCBI Taxonomy" id="4109"/>
    <lineage>
        <taxon>Eukaryota</taxon>
        <taxon>Viridiplantae</taxon>
        <taxon>Streptophyta</taxon>
        <taxon>Embryophyta</taxon>
        <taxon>Tracheophyta</taxon>
        <taxon>Spermatophyta</taxon>
        <taxon>Magnoliopsida</taxon>
        <taxon>eudicotyledons</taxon>
        <taxon>Gunneridae</taxon>
        <taxon>Pentapetalae</taxon>
        <taxon>asterids</taxon>
        <taxon>lamiids</taxon>
        <taxon>Solanales</taxon>
        <taxon>Solanaceae</taxon>
        <taxon>Solanoideae</taxon>
        <taxon>Solaneae</taxon>
        <taxon>Solanum</taxon>
    </lineage>
</organism>
<dbReference type="PANTHER" id="PTHR33054">
    <property type="entry name" value="CCHC-TYPE DOMAIN-CONTAINING PROTEIN"/>
    <property type="match status" value="1"/>
</dbReference>
<evidence type="ECO:0000313" key="2">
    <source>
        <dbReference type="Proteomes" id="UP000824120"/>
    </source>
</evidence>
<dbReference type="Proteomes" id="UP000824120">
    <property type="component" value="Chromosome 12"/>
</dbReference>